<feature type="compositionally biased region" description="Polar residues" evidence="1">
    <location>
        <begin position="1"/>
        <end position="11"/>
    </location>
</feature>
<organism evidence="2 3">
    <name type="scientific">Allacma fusca</name>
    <dbReference type="NCBI Taxonomy" id="39272"/>
    <lineage>
        <taxon>Eukaryota</taxon>
        <taxon>Metazoa</taxon>
        <taxon>Ecdysozoa</taxon>
        <taxon>Arthropoda</taxon>
        <taxon>Hexapoda</taxon>
        <taxon>Collembola</taxon>
        <taxon>Symphypleona</taxon>
        <taxon>Sminthuridae</taxon>
        <taxon>Allacma</taxon>
    </lineage>
</organism>
<gene>
    <name evidence="2" type="ORF">AFUS01_LOCUS38692</name>
</gene>
<sequence length="53" mass="5594">MGRLEVNSSRNGGIPSGGDYEEDAVGIEEVTETECKKIKGGVRNGFVTGNHAK</sequence>
<dbReference type="EMBL" id="CAJVCH010548848">
    <property type="protein sequence ID" value="CAG7828789.1"/>
    <property type="molecule type" value="Genomic_DNA"/>
</dbReference>
<protein>
    <submittedName>
        <fullName evidence="2">Uncharacterized protein</fullName>
    </submittedName>
</protein>
<evidence type="ECO:0000256" key="1">
    <source>
        <dbReference type="SAM" id="MobiDB-lite"/>
    </source>
</evidence>
<evidence type="ECO:0000313" key="3">
    <source>
        <dbReference type="Proteomes" id="UP000708208"/>
    </source>
</evidence>
<feature type="region of interest" description="Disordered" evidence="1">
    <location>
        <begin position="1"/>
        <end position="25"/>
    </location>
</feature>
<dbReference type="AlphaFoldDB" id="A0A8J2L9L8"/>
<comment type="caution">
    <text evidence="2">The sequence shown here is derived from an EMBL/GenBank/DDBJ whole genome shotgun (WGS) entry which is preliminary data.</text>
</comment>
<feature type="non-terminal residue" evidence="2">
    <location>
        <position position="53"/>
    </location>
</feature>
<reference evidence="2" key="1">
    <citation type="submission" date="2021-06" db="EMBL/GenBank/DDBJ databases">
        <authorList>
            <person name="Hodson N. C."/>
            <person name="Mongue J. A."/>
            <person name="Jaron S. K."/>
        </authorList>
    </citation>
    <scope>NUCLEOTIDE SEQUENCE</scope>
</reference>
<proteinExistence type="predicted"/>
<name>A0A8J2L9L8_9HEXA</name>
<evidence type="ECO:0000313" key="2">
    <source>
        <dbReference type="EMBL" id="CAG7828789.1"/>
    </source>
</evidence>
<dbReference type="Proteomes" id="UP000708208">
    <property type="component" value="Unassembled WGS sequence"/>
</dbReference>
<accession>A0A8J2L9L8</accession>
<keyword evidence="3" id="KW-1185">Reference proteome</keyword>